<feature type="transmembrane region" description="Helical" evidence="2">
    <location>
        <begin position="31"/>
        <end position="52"/>
    </location>
</feature>
<evidence type="ECO:0000256" key="2">
    <source>
        <dbReference type="SAM" id="Phobius"/>
    </source>
</evidence>
<evidence type="ECO:0000256" key="1">
    <source>
        <dbReference type="ARBA" id="ARBA00007362"/>
    </source>
</evidence>
<feature type="transmembrane region" description="Helical" evidence="2">
    <location>
        <begin position="116"/>
        <end position="136"/>
    </location>
</feature>
<reference evidence="5" key="1">
    <citation type="submission" date="2016-10" db="EMBL/GenBank/DDBJ databases">
        <authorList>
            <person name="Varghese N."/>
            <person name="Submissions S."/>
        </authorList>
    </citation>
    <scope>NUCLEOTIDE SEQUENCE [LARGE SCALE GENOMIC DNA]</scope>
    <source>
        <strain evidence="5">DSM 21743</strain>
    </source>
</reference>
<feature type="transmembrane region" description="Helical" evidence="2">
    <location>
        <begin position="273"/>
        <end position="294"/>
    </location>
</feature>
<comment type="similarity">
    <text evidence="1">Belongs to the EamA transporter family.</text>
</comment>
<dbReference type="EMBL" id="LT629799">
    <property type="protein sequence ID" value="SDU96161.1"/>
    <property type="molecule type" value="Genomic_DNA"/>
</dbReference>
<keyword evidence="2" id="KW-0812">Transmembrane</keyword>
<organism evidence="4 5">
    <name type="scientific">Microlunatus sagamiharensis</name>
    <dbReference type="NCBI Taxonomy" id="546874"/>
    <lineage>
        <taxon>Bacteria</taxon>
        <taxon>Bacillati</taxon>
        <taxon>Actinomycetota</taxon>
        <taxon>Actinomycetes</taxon>
        <taxon>Propionibacteriales</taxon>
        <taxon>Propionibacteriaceae</taxon>
        <taxon>Microlunatus</taxon>
    </lineage>
</organism>
<dbReference type="InterPro" id="IPR000620">
    <property type="entry name" value="EamA_dom"/>
</dbReference>
<keyword evidence="2" id="KW-1133">Transmembrane helix</keyword>
<dbReference type="RefSeq" id="WP_091075002.1">
    <property type="nucleotide sequence ID" value="NZ_LT629799.1"/>
</dbReference>
<dbReference type="OrthoDB" id="68076at2"/>
<dbReference type="AlphaFoldDB" id="A0A1H2MTA6"/>
<name>A0A1H2MTA6_9ACTN</name>
<feature type="transmembrane region" description="Helical" evidence="2">
    <location>
        <begin position="148"/>
        <end position="167"/>
    </location>
</feature>
<protein>
    <submittedName>
        <fullName evidence="4">EamA-like transporter family protein</fullName>
    </submittedName>
</protein>
<dbReference type="STRING" id="546874.SAMN04488544_2631"/>
<keyword evidence="5" id="KW-1185">Reference proteome</keyword>
<evidence type="ECO:0000313" key="4">
    <source>
        <dbReference type="EMBL" id="SDU96161.1"/>
    </source>
</evidence>
<feature type="transmembrane region" description="Helical" evidence="2">
    <location>
        <begin position="179"/>
        <end position="199"/>
    </location>
</feature>
<dbReference type="Gene3D" id="1.10.3730.20">
    <property type="match status" value="1"/>
</dbReference>
<evidence type="ECO:0000259" key="3">
    <source>
        <dbReference type="Pfam" id="PF00892"/>
    </source>
</evidence>
<feature type="domain" description="EamA" evidence="3">
    <location>
        <begin position="4"/>
        <end position="132"/>
    </location>
</feature>
<feature type="transmembrane region" description="Helical" evidence="2">
    <location>
        <begin position="88"/>
        <end position="109"/>
    </location>
</feature>
<proteinExistence type="inferred from homology"/>
<dbReference type="Proteomes" id="UP000198825">
    <property type="component" value="Chromosome I"/>
</dbReference>
<feature type="transmembrane region" description="Helical" evidence="2">
    <location>
        <begin position="246"/>
        <end position="267"/>
    </location>
</feature>
<feature type="domain" description="EamA" evidence="3">
    <location>
        <begin position="149"/>
        <end position="291"/>
    </location>
</feature>
<dbReference type="SUPFAM" id="SSF103481">
    <property type="entry name" value="Multidrug resistance efflux transporter EmrE"/>
    <property type="match status" value="2"/>
</dbReference>
<accession>A0A1H2MTA6</accession>
<gene>
    <name evidence="4" type="ORF">SAMN04488544_2631</name>
</gene>
<dbReference type="Pfam" id="PF00892">
    <property type="entry name" value="EamA"/>
    <property type="match status" value="2"/>
</dbReference>
<feature type="transmembrane region" description="Helical" evidence="2">
    <location>
        <begin position="61"/>
        <end position="82"/>
    </location>
</feature>
<dbReference type="GO" id="GO:0016020">
    <property type="term" value="C:membrane"/>
    <property type="evidence" value="ECO:0007669"/>
    <property type="project" value="InterPro"/>
</dbReference>
<evidence type="ECO:0000313" key="5">
    <source>
        <dbReference type="Proteomes" id="UP000198825"/>
    </source>
</evidence>
<sequence>MLFVVLAGVSGLVWGVGDFAGGKATQRAGALPVVLVSKLASLPLLALSLLLLSSTPDGASLGWGALAGMFGAFGVVVFYAALSGGAMTVVAPITSVTSAAIPVVVGLVGGERPSPVSLVGVVCALVAIALVSLAPPRPGTTSLVTGRLVAMAVAAGVGFALFFVFLARANEAAPGGDAGLWPIGSAQLAALGVCAALVAATRARPALVPGSGTWPRGRALAWACVAGPFDMSANALFLVATRYGDLSLVAPLAALYPVTTVLLALAVDGERLRALQVVGLALALAALLLVSGPLG</sequence>
<keyword evidence="2" id="KW-0472">Membrane</keyword>
<feature type="transmembrane region" description="Helical" evidence="2">
    <location>
        <begin position="219"/>
        <end position="239"/>
    </location>
</feature>
<dbReference type="InterPro" id="IPR037185">
    <property type="entry name" value="EmrE-like"/>
</dbReference>